<evidence type="ECO:0000313" key="1">
    <source>
        <dbReference type="EMBL" id="MFC4426031.1"/>
    </source>
</evidence>
<name>A0ABV8XKC3_9DEIO</name>
<dbReference type="Proteomes" id="UP001595998">
    <property type="component" value="Unassembled WGS sequence"/>
</dbReference>
<reference evidence="2" key="1">
    <citation type="journal article" date="2019" name="Int. J. Syst. Evol. Microbiol.">
        <title>The Global Catalogue of Microorganisms (GCM) 10K type strain sequencing project: providing services to taxonomists for standard genome sequencing and annotation.</title>
        <authorList>
            <consortium name="The Broad Institute Genomics Platform"/>
            <consortium name="The Broad Institute Genome Sequencing Center for Infectious Disease"/>
            <person name="Wu L."/>
            <person name="Ma J."/>
        </authorList>
    </citation>
    <scope>NUCLEOTIDE SEQUENCE [LARGE SCALE GENOMIC DNA]</scope>
    <source>
        <strain evidence="2">CCUG 56029</strain>
    </source>
</reference>
<dbReference type="EMBL" id="JBHSEH010000005">
    <property type="protein sequence ID" value="MFC4426031.1"/>
    <property type="molecule type" value="Genomic_DNA"/>
</dbReference>
<gene>
    <name evidence="1" type="ORF">ACFOZ9_07370</name>
</gene>
<keyword evidence="2" id="KW-1185">Reference proteome</keyword>
<sequence length="102" mass="11441">MTTFYSAPRFRPVLATPSAMPQRDERLFGNWVMEVVAPGASLMAPALTGWEIRAWPVARLGDLTLEVRALNPELEEQDLREALARCGYVVLGPVHRRTVVDH</sequence>
<comment type="caution">
    <text evidence="1">The sequence shown here is derived from an EMBL/GenBank/DDBJ whole genome shotgun (WGS) entry which is preliminary data.</text>
</comment>
<proteinExistence type="predicted"/>
<evidence type="ECO:0000313" key="2">
    <source>
        <dbReference type="Proteomes" id="UP001595998"/>
    </source>
</evidence>
<protein>
    <submittedName>
        <fullName evidence="1">Uncharacterized protein</fullName>
    </submittedName>
</protein>
<accession>A0ABV8XKC3</accession>
<dbReference type="RefSeq" id="WP_380038006.1">
    <property type="nucleotide sequence ID" value="NZ_JBHSEH010000005.1"/>
</dbReference>
<organism evidence="1 2">
    <name type="scientific">Deinococcus navajonensis</name>
    <dbReference type="NCBI Taxonomy" id="309884"/>
    <lineage>
        <taxon>Bacteria</taxon>
        <taxon>Thermotogati</taxon>
        <taxon>Deinococcota</taxon>
        <taxon>Deinococci</taxon>
        <taxon>Deinococcales</taxon>
        <taxon>Deinococcaceae</taxon>
        <taxon>Deinococcus</taxon>
    </lineage>
</organism>